<dbReference type="Proteomes" id="UP000887565">
    <property type="component" value="Unplaced"/>
</dbReference>
<feature type="region of interest" description="Disordered" evidence="1">
    <location>
        <begin position="1"/>
        <end position="30"/>
    </location>
</feature>
<evidence type="ECO:0000313" key="2">
    <source>
        <dbReference type="Proteomes" id="UP000887565"/>
    </source>
</evidence>
<dbReference type="WBParaSite" id="nRc.2.0.1.t12659-RA">
    <property type="protein sequence ID" value="nRc.2.0.1.t12659-RA"/>
    <property type="gene ID" value="nRc.2.0.1.g12659"/>
</dbReference>
<accession>A0A915IER2</accession>
<name>A0A915IER2_ROMCU</name>
<sequence length="119" mass="13471">MQQLISTTTVAVTSNNWPTPRPPPVTSRFHSEEPCDIYIPNETLGETEPTLVFGRPLACVKPKAPSKDTLYNNEFSCTTPGEDEIPYTVPQRRPPPTVNPFGFLDYPPEDYYDNPQPRF</sequence>
<feature type="compositionally biased region" description="Polar residues" evidence="1">
    <location>
        <begin position="1"/>
        <end position="18"/>
    </location>
</feature>
<evidence type="ECO:0000256" key="1">
    <source>
        <dbReference type="SAM" id="MobiDB-lite"/>
    </source>
</evidence>
<proteinExistence type="predicted"/>
<evidence type="ECO:0000313" key="3">
    <source>
        <dbReference type="WBParaSite" id="nRc.2.0.1.t12659-RA"/>
    </source>
</evidence>
<protein>
    <submittedName>
        <fullName evidence="3">Uncharacterized protein</fullName>
    </submittedName>
</protein>
<reference evidence="3" key="1">
    <citation type="submission" date="2022-11" db="UniProtKB">
        <authorList>
            <consortium name="WormBaseParasite"/>
        </authorList>
    </citation>
    <scope>IDENTIFICATION</scope>
</reference>
<dbReference type="AlphaFoldDB" id="A0A915IER2"/>
<feature type="region of interest" description="Disordered" evidence="1">
    <location>
        <begin position="75"/>
        <end position="119"/>
    </location>
</feature>
<organism evidence="2 3">
    <name type="scientific">Romanomermis culicivorax</name>
    <name type="common">Nematode worm</name>
    <dbReference type="NCBI Taxonomy" id="13658"/>
    <lineage>
        <taxon>Eukaryota</taxon>
        <taxon>Metazoa</taxon>
        <taxon>Ecdysozoa</taxon>
        <taxon>Nematoda</taxon>
        <taxon>Enoplea</taxon>
        <taxon>Dorylaimia</taxon>
        <taxon>Mermithida</taxon>
        <taxon>Mermithoidea</taxon>
        <taxon>Mermithidae</taxon>
        <taxon>Romanomermis</taxon>
    </lineage>
</organism>
<keyword evidence="2" id="KW-1185">Reference proteome</keyword>